<dbReference type="InterPro" id="IPR016166">
    <property type="entry name" value="FAD-bd_PCMH"/>
</dbReference>
<feature type="compositionally biased region" description="Basic and acidic residues" evidence="2">
    <location>
        <begin position="32"/>
        <end position="41"/>
    </location>
</feature>
<dbReference type="PROSITE" id="PS51387">
    <property type="entry name" value="FAD_PCMH"/>
    <property type="match status" value="1"/>
</dbReference>
<dbReference type="Gene3D" id="3.30.465.10">
    <property type="match status" value="1"/>
</dbReference>
<evidence type="ECO:0000256" key="1">
    <source>
        <dbReference type="ARBA" id="ARBA00008000"/>
    </source>
</evidence>
<dbReference type="EMBL" id="UINC01020260">
    <property type="protein sequence ID" value="SVA85243.1"/>
    <property type="molecule type" value="Genomic_DNA"/>
</dbReference>
<feature type="non-terminal residue" evidence="4">
    <location>
        <position position="288"/>
    </location>
</feature>
<name>A0A381Z919_9ZZZZ</name>
<dbReference type="Pfam" id="PF01565">
    <property type="entry name" value="FAD_binding_4"/>
    <property type="match status" value="1"/>
</dbReference>
<dbReference type="SUPFAM" id="SSF56176">
    <property type="entry name" value="FAD-binding/transporter-associated domain-like"/>
    <property type="match status" value="1"/>
</dbReference>
<feature type="compositionally biased region" description="Basic and acidic residues" evidence="2">
    <location>
        <begin position="8"/>
        <end position="20"/>
    </location>
</feature>
<gene>
    <name evidence="4" type="ORF">METZ01_LOCUS138097</name>
</gene>
<dbReference type="GO" id="GO:0008609">
    <property type="term" value="F:alkylglycerone-phosphate synthase activity"/>
    <property type="evidence" value="ECO:0007669"/>
    <property type="project" value="InterPro"/>
</dbReference>
<dbReference type="GO" id="GO:0008610">
    <property type="term" value="P:lipid biosynthetic process"/>
    <property type="evidence" value="ECO:0007669"/>
    <property type="project" value="InterPro"/>
</dbReference>
<feature type="domain" description="FAD-binding PCMH-type" evidence="3">
    <location>
        <begin position="81"/>
        <end position="261"/>
    </location>
</feature>
<accession>A0A381Z919</accession>
<feature type="region of interest" description="Disordered" evidence="2">
    <location>
        <begin position="1"/>
        <end position="42"/>
    </location>
</feature>
<organism evidence="4">
    <name type="scientific">marine metagenome</name>
    <dbReference type="NCBI Taxonomy" id="408172"/>
    <lineage>
        <taxon>unclassified sequences</taxon>
        <taxon>metagenomes</taxon>
        <taxon>ecological metagenomes</taxon>
    </lineage>
</organism>
<proteinExistence type="inferred from homology"/>
<dbReference type="PANTHER" id="PTHR46568:SF1">
    <property type="entry name" value="ALKYLDIHYDROXYACETONEPHOSPHATE SYNTHASE, PEROXISOMAL"/>
    <property type="match status" value="1"/>
</dbReference>
<dbReference type="InterPro" id="IPR006094">
    <property type="entry name" value="Oxid_FAD_bind_N"/>
</dbReference>
<sequence length="288" mass="31856">MESEEPTDAERAEFAQHLSERFGTSVTARPVPKAEDAELRPPRIQVPDSVADWCSTSTYDRVSYAYGAHFTERVRAFNLDFPNPPDVVAHPRTEEEVVSTLDWCDQNGYVTVPYGGGSSVVWGLAPSEDRGPTVVISLGQLSQVLEIDEVSRAARIQAGVFGPHLEDQLRPHGYTLRHFPQSFRFSTLGGWIATRSGGHYATNHTHIDEFVESTRMITPAGWWESRRLPGSGAGPSPDRMVIGSEGIYGIITEAWMRIQKRPTFRATAGITFPTWAAGCEAVRQIVQA</sequence>
<dbReference type="InterPro" id="IPR036318">
    <property type="entry name" value="FAD-bd_PCMH-like_sf"/>
</dbReference>
<reference evidence="4" key="1">
    <citation type="submission" date="2018-05" db="EMBL/GenBank/DDBJ databases">
        <authorList>
            <person name="Lanie J.A."/>
            <person name="Ng W.-L."/>
            <person name="Kazmierczak K.M."/>
            <person name="Andrzejewski T.M."/>
            <person name="Davidsen T.M."/>
            <person name="Wayne K.J."/>
            <person name="Tettelin H."/>
            <person name="Glass J.I."/>
            <person name="Rusch D."/>
            <person name="Podicherti R."/>
            <person name="Tsui H.-C.T."/>
            <person name="Winkler M.E."/>
        </authorList>
    </citation>
    <scope>NUCLEOTIDE SEQUENCE</scope>
</reference>
<dbReference type="GO" id="GO:0071949">
    <property type="term" value="F:FAD binding"/>
    <property type="evidence" value="ECO:0007669"/>
    <property type="project" value="InterPro"/>
</dbReference>
<dbReference type="InterPro" id="IPR016169">
    <property type="entry name" value="FAD-bd_PCMH_sub2"/>
</dbReference>
<dbReference type="PANTHER" id="PTHR46568">
    <property type="entry name" value="ALKYLDIHYDROXYACETONEPHOSPHATE SYNTHASE, PEROXISOMAL"/>
    <property type="match status" value="1"/>
</dbReference>
<dbReference type="AlphaFoldDB" id="A0A381Z919"/>
<comment type="similarity">
    <text evidence="1">Belongs to the FAD-binding oxidoreductase/transferase type 4 family.</text>
</comment>
<evidence type="ECO:0000256" key="2">
    <source>
        <dbReference type="SAM" id="MobiDB-lite"/>
    </source>
</evidence>
<dbReference type="InterPro" id="IPR025650">
    <property type="entry name" value="Alkyl-DHAP_Synthase"/>
</dbReference>
<evidence type="ECO:0000259" key="3">
    <source>
        <dbReference type="PROSITE" id="PS51387"/>
    </source>
</evidence>
<protein>
    <recommendedName>
        <fullName evidence="3">FAD-binding PCMH-type domain-containing protein</fullName>
    </recommendedName>
</protein>
<evidence type="ECO:0000313" key="4">
    <source>
        <dbReference type="EMBL" id="SVA85243.1"/>
    </source>
</evidence>